<proteinExistence type="predicted"/>
<evidence type="ECO:0000313" key="1">
    <source>
        <dbReference type="EMBL" id="KAI3362582.1"/>
    </source>
</evidence>
<evidence type="ECO:0000313" key="2">
    <source>
        <dbReference type="Proteomes" id="UP000831701"/>
    </source>
</evidence>
<protein>
    <submittedName>
        <fullName evidence="1">Uncharacterized protein</fullName>
    </submittedName>
</protein>
<sequence length="781" mass="87078">MTFDSNTSPTQLKFADETVVEGLITVKNENAYLKKVEGLTHRCERVRPFMFFTTSSTSSMSQPRVTDFFSQKKKGIAAPVKTAKQRAVVGRGSSGISASVTSTRLRSFKNKDSVLCSSSVHQEFVRVIDEAVGLNKEESAISNTTKDPPSSPRTPKRTSADTQFDLGEAVFSATADHSTAKKRRQVEVVRDAKANLPEKATRRKARKKLILPQDTPQDVTPSLSGEVTRQPSAPAALVCGKTTENHVSFQTSSSPQRGQVTSQTTGQQPNKALCKEDMVTLKSRLQRIKKHAEEMTCTASSASVSTSLSFPPDSAHNNTTPPVHKPAPPPSSSVKALKFDVVRANELAAKAQRRKEEREAEESRRSETQTEDSTEQPAYQRYHTLAQTTPPGLSLPYQYKLLAEMFRSMETVVAMLYNRCETATFTKIKQGVQDMMHKHGSYGSLFSFAPLPDDFIFHRRFEESHVGQIKTVFPEAYTFRQEKNIPTFNSSIKKGSYQLTVEPIILSDQKEAHPTFSASCLLKRRHIFHMNLVSIVKQHHKVFLSALVPPVFVPEDKLTRWHPRFNVDTVPTIQTSLLPQPPHSEKLATAQEVLDKARSLIPSKMEKALVCLALKTEDKAVERTSPQNPTAPKTSALSAAPAASQIPAALKGVSQSLLDRIRAKEAQKLQAAMTRNSNQEERLRMMSQLPELARILRNVFVAEKKPALIMEVACNRMMASYRSALSTGEMEKHICLLAEVASDWLTIHPIRTALYLKLNKNMELSIVLDKLSSRLREEERL</sequence>
<reference evidence="1" key="1">
    <citation type="submission" date="2022-04" db="EMBL/GenBank/DDBJ databases">
        <title>Jade perch genome.</title>
        <authorList>
            <person name="Chao B."/>
        </authorList>
    </citation>
    <scope>NUCLEOTIDE SEQUENCE</scope>
    <source>
        <strain evidence="1">CB-2022</strain>
    </source>
</reference>
<dbReference type="EMBL" id="CM041544">
    <property type="protein sequence ID" value="KAI3362582.1"/>
    <property type="molecule type" value="Genomic_DNA"/>
</dbReference>
<gene>
    <name evidence="1" type="ORF">L3Q82_001615</name>
</gene>
<dbReference type="Proteomes" id="UP000831701">
    <property type="component" value="Chromosome 14"/>
</dbReference>
<keyword evidence="2" id="KW-1185">Reference proteome</keyword>
<comment type="caution">
    <text evidence="1">The sequence shown here is derived from an EMBL/GenBank/DDBJ whole genome shotgun (WGS) entry which is preliminary data.</text>
</comment>
<accession>A0ACB8W404</accession>
<name>A0ACB8W404_9TELE</name>
<organism evidence="1 2">
    <name type="scientific">Scortum barcoo</name>
    <name type="common">barcoo grunter</name>
    <dbReference type="NCBI Taxonomy" id="214431"/>
    <lineage>
        <taxon>Eukaryota</taxon>
        <taxon>Metazoa</taxon>
        <taxon>Chordata</taxon>
        <taxon>Craniata</taxon>
        <taxon>Vertebrata</taxon>
        <taxon>Euteleostomi</taxon>
        <taxon>Actinopterygii</taxon>
        <taxon>Neopterygii</taxon>
        <taxon>Teleostei</taxon>
        <taxon>Neoteleostei</taxon>
        <taxon>Acanthomorphata</taxon>
        <taxon>Eupercaria</taxon>
        <taxon>Centrarchiformes</taxon>
        <taxon>Terapontoidei</taxon>
        <taxon>Terapontidae</taxon>
        <taxon>Scortum</taxon>
    </lineage>
</organism>